<comment type="caution">
    <text evidence="1">The sequence shown here is derived from an EMBL/GenBank/DDBJ whole genome shotgun (WGS) entry which is preliminary data.</text>
</comment>
<evidence type="ECO:0008006" key="3">
    <source>
        <dbReference type="Google" id="ProtNLM"/>
    </source>
</evidence>
<accession>A0A6V8KSY1</accession>
<dbReference type="EMBL" id="BLPF01000004">
    <property type="protein sequence ID" value="GFJ84917.1"/>
    <property type="molecule type" value="Genomic_DNA"/>
</dbReference>
<gene>
    <name evidence="1" type="ORF">Phou_090970</name>
</gene>
<evidence type="ECO:0000313" key="2">
    <source>
        <dbReference type="Proteomes" id="UP000482800"/>
    </source>
</evidence>
<dbReference type="AlphaFoldDB" id="A0A6V8KSY1"/>
<sequence length="107" mass="11438">MSAMQVSVLYFADCPNWADAGRRMRMALDTIGRDDVTVHFHAVETAEEAAEVGFGGSPTFMVDDVDLFGPPASTGSLTCRIYPTENGLSGVPTLAALVARLTERTGR</sequence>
<evidence type="ECO:0000313" key="1">
    <source>
        <dbReference type="EMBL" id="GFJ84917.1"/>
    </source>
</evidence>
<dbReference type="Proteomes" id="UP000482800">
    <property type="component" value="Unassembled WGS sequence"/>
</dbReference>
<keyword evidence="2" id="KW-1185">Reference proteome</keyword>
<organism evidence="1 2">
    <name type="scientific">Phytohabitans houttuyneae</name>
    <dbReference type="NCBI Taxonomy" id="1076126"/>
    <lineage>
        <taxon>Bacteria</taxon>
        <taxon>Bacillati</taxon>
        <taxon>Actinomycetota</taxon>
        <taxon>Actinomycetes</taxon>
        <taxon>Micromonosporales</taxon>
        <taxon>Micromonosporaceae</taxon>
    </lineage>
</organism>
<reference evidence="1 2" key="2">
    <citation type="submission" date="2020-03" db="EMBL/GenBank/DDBJ databases">
        <authorList>
            <person name="Ichikawa N."/>
            <person name="Kimura A."/>
            <person name="Kitahashi Y."/>
            <person name="Uohara A."/>
        </authorList>
    </citation>
    <scope>NUCLEOTIDE SEQUENCE [LARGE SCALE GENOMIC DNA]</scope>
    <source>
        <strain evidence="1 2">NBRC 108639</strain>
    </source>
</reference>
<reference evidence="1 2" key="1">
    <citation type="submission" date="2020-03" db="EMBL/GenBank/DDBJ databases">
        <title>Whole genome shotgun sequence of Phytohabitans houttuyneae NBRC 108639.</title>
        <authorList>
            <person name="Komaki H."/>
            <person name="Tamura T."/>
        </authorList>
    </citation>
    <scope>NUCLEOTIDE SEQUENCE [LARGE SCALE GENOMIC DNA]</scope>
    <source>
        <strain evidence="1 2">NBRC 108639</strain>
    </source>
</reference>
<protein>
    <recommendedName>
        <fullName evidence="3">Thioredoxin family protein</fullName>
    </recommendedName>
</protein>
<dbReference type="RefSeq" id="WP_246274526.1">
    <property type="nucleotide sequence ID" value="NZ_BAABGO010000035.1"/>
</dbReference>
<name>A0A6V8KSY1_9ACTN</name>
<proteinExistence type="predicted"/>